<dbReference type="EMBL" id="OC320212">
    <property type="protein sequence ID" value="CAD7407537.1"/>
    <property type="molecule type" value="Genomic_DNA"/>
</dbReference>
<protein>
    <submittedName>
        <fullName evidence="1">Uncharacterized protein</fullName>
    </submittedName>
</protein>
<dbReference type="AlphaFoldDB" id="A0A7R9H4E4"/>
<proteinExistence type="predicted"/>
<dbReference type="GO" id="GO:0061632">
    <property type="term" value="F:RNA lariat debranching enzyme activator activity"/>
    <property type="evidence" value="ECO:0007669"/>
    <property type="project" value="TreeGrafter"/>
</dbReference>
<reference evidence="1" key="1">
    <citation type="submission" date="2020-11" db="EMBL/GenBank/DDBJ databases">
        <authorList>
            <person name="Tran Van P."/>
        </authorList>
    </citation>
    <scope>NUCLEOTIDE SEQUENCE</scope>
</reference>
<dbReference type="GO" id="GO:0000398">
    <property type="term" value="P:mRNA splicing, via spliceosome"/>
    <property type="evidence" value="ECO:0007669"/>
    <property type="project" value="TreeGrafter"/>
</dbReference>
<dbReference type="GO" id="GO:0071014">
    <property type="term" value="C:post-mRNA release spliceosomal complex"/>
    <property type="evidence" value="ECO:0007669"/>
    <property type="project" value="TreeGrafter"/>
</dbReference>
<dbReference type="InterPro" id="IPR040194">
    <property type="entry name" value="Cwf19-like"/>
</dbReference>
<gene>
    <name evidence="1" type="ORF">TCEB3V08_LOCUS9062</name>
</gene>
<accession>A0A7R9H4E4</accession>
<dbReference type="PANTHER" id="PTHR12072:SF4">
    <property type="entry name" value="CWF19-LIKE PROTEIN 1"/>
    <property type="match status" value="1"/>
</dbReference>
<organism evidence="1">
    <name type="scientific">Timema cristinae</name>
    <name type="common">Walking stick</name>
    <dbReference type="NCBI Taxonomy" id="61476"/>
    <lineage>
        <taxon>Eukaryota</taxon>
        <taxon>Metazoa</taxon>
        <taxon>Ecdysozoa</taxon>
        <taxon>Arthropoda</taxon>
        <taxon>Hexapoda</taxon>
        <taxon>Insecta</taxon>
        <taxon>Pterygota</taxon>
        <taxon>Neoptera</taxon>
        <taxon>Polyneoptera</taxon>
        <taxon>Phasmatodea</taxon>
        <taxon>Timematodea</taxon>
        <taxon>Timematoidea</taxon>
        <taxon>Timematidae</taxon>
        <taxon>Timema</taxon>
    </lineage>
</organism>
<dbReference type="CDD" id="cd07380">
    <property type="entry name" value="MPP_CWF19_N"/>
    <property type="match status" value="1"/>
</dbReference>
<name>A0A7R9H4E4_TIMCR</name>
<sequence length="219" mass="24581">MAGHLDLANEQIKLLHNVEPHSVNFVGKREKDSLVCGDVDGKFKTLFTKVENINTKSGPFDFLLCVGDFFGSSADSWTPYKDGKLSVPIATYVLGPSTVSHGALYPDMNGGELAPNVSYLEESGRNRRELGEEGKQRYTTGVTVREEQMNIVKSFKYLDSIVEESGRNRRELGEEGKQRYTTGVTVREEQMNMVKSFKYLDIIVEESGRNRREVGEEGK</sequence>
<evidence type="ECO:0000313" key="1">
    <source>
        <dbReference type="EMBL" id="CAD7407537.1"/>
    </source>
</evidence>
<dbReference type="PANTHER" id="PTHR12072">
    <property type="entry name" value="CWF19, CELL CYCLE CONTROL PROTEIN"/>
    <property type="match status" value="1"/>
</dbReference>